<evidence type="ECO:0000313" key="2">
    <source>
        <dbReference type="Proteomes" id="UP000683291"/>
    </source>
</evidence>
<dbReference type="Pfam" id="PF22011">
    <property type="entry name" value="DUF6931"/>
    <property type="match status" value="1"/>
</dbReference>
<organism evidence="1 2">
    <name type="scientific">Sulfitobacter albidus</name>
    <dbReference type="NCBI Taxonomy" id="2829501"/>
    <lineage>
        <taxon>Bacteria</taxon>
        <taxon>Pseudomonadati</taxon>
        <taxon>Pseudomonadota</taxon>
        <taxon>Alphaproteobacteria</taxon>
        <taxon>Rhodobacterales</taxon>
        <taxon>Roseobacteraceae</taxon>
        <taxon>Sulfitobacter</taxon>
    </lineage>
</organism>
<name>A0A975JGS2_9RHOB</name>
<dbReference type="InterPro" id="IPR053855">
    <property type="entry name" value="DUF6931"/>
</dbReference>
<gene>
    <name evidence="1" type="ORF">KDD17_17275</name>
</gene>
<reference evidence="1" key="1">
    <citation type="submission" date="2021-04" db="EMBL/GenBank/DDBJ databases">
        <title>Complete genome sequence for Sulfitobacter sp. strain JK7-1.</title>
        <authorList>
            <person name="Park S.-J."/>
        </authorList>
    </citation>
    <scope>NUCLEOTIDE SEQUENCE</scope>
    <source>
        <strain evidence="1">JK7-1</strain>
    </source>
</reference>
<dbReference type="RefSeq" id="WP_212706433.1">
    <property type="nucleotide sequence ID" value="NZ_CP073582.1"/>
</dbReference>
<proteinExistence type="predicted"/>
<protein>
    <submittedName>
        <fullName evidence="1">Uncharacterized protein</fullName>
    </submittedName>
</protein>
<dbReference type="KEGG" id="sual:KDD17_17275"/>
<accession>A0A975JGS2</accession>
<dbReference type="AlphaFoldDB" id="A0A975JGS2"/>
<sequence>MPEIAGFTKHRPTDGEDALSFLERLRASTTPEDAVTYSAFAAQPSTSIAWGVESVRITLPDMSADDLQMLAWITQWIDNPVSETRWRVMRAAMYAPRRTAVVYLGLAVGWSGGALAPNDPITAPAWRTPKAVNAAILRAIGQVGIEQRSVSLARILDLAAGLFRVY</sequence>
<dbReference type="Proteomes" id="UP000683291">
    <property type="component" value="Chromosome pJK7-1-1"/>
</dbReference>
<evidence type="ECO:0000313" key="1">
    <source>
        <dbReference type="EMBL" id="QUJ78241.1"/>
    </source>
</evidence>
<dbReference type="EMBL" id="CP073582">
    <property type="protein sequence ID" value="QUJ78241.1"/>
    <property type="molecule type" value="Genomic_DNA"/>
</dbReference>
<keyword evidence="2" id="KW-1185">Reference proteome</keyword>